<dbReference type="GO" id="GO:0031507">
    <property type="term" value="P:heterochromatin formation"/>
    <property type="evidence" value="ECO:0007669"/>
    <property type="project" value="TreeGrafter"/>
</dbReference>
<dbReference type="EMBL" id="JH992980">
    <property type="protein sequence ID" value="EKX49881.1"/>
    <property type="molecule type" value="Genomic_DNA"/>
</dbReference>
<sequence>GWGLFSSDDLEKDEFIYEYMGRELISHEEADRRGYIYDKMRYSYLFNLNESTVVDASRKGNKTRFANHSSHPNCYCKIMLVNGEHRIGVYAKEAITSGDELFYDYRH</sequence>
<dbReference type="GO" id="GO:0003682">
    <property type="term" value="F:chromatin binding"/>
    <property type="evidence" value="ECO:0007669"/>
    <property type="project" value="TreeGrafter"/>
</dbReference>
<evidence type="ECO:0000256" key="2">
    <source>
        <dbReference type="ARBA" id="ARBA00023163"/>
    </source>
</evidence>
<name>L1JMR7_GUITC</name>
<dbReference type="PANTHER" id="PTHR45747:SF4">
    <property type="entry name" value="HISTONE-LYSINE N-METHYLTRANSFERASE E(Z)"/>
    <property type="match status" value="1"/>
</dbReference>
<reference evidence="4 6" key="1">
    <citation type="journal article" date="2012" name="Nature">
        <title>Algal genomes reveal evolutionary mosaicism and the fate of nucleomorphs.</title>
        <authorList>
            <consortium name="DOE Joint Genome Institute"/>
            <person name="Curtis B.A."/>
            <person name="Tanifuji G."/>
            <person name="Burki F."/>
            <person name="Gruber A."/>
            <person name="Irimia M."/>
            <person name="Maruyama S."/>
            <person name="Arias M.C."/>
            <person name="Ball S.G."/>
            <person name="Gile G.H."/>
            <person name="Hirakawa Y."/>
            <person name="Hopkins J.F."/>
            <person name="Kuo A."/>
            <person name="Rensing S.A."/>
            <person name="Schmutz J."/>
            <person name="Symeonidi A."/>
            <person name="Elias M."/>
            <person name="Eveleigh R.J."/>
            <person name="Herman E.K."/>
            <person name="Klute M.J."/>
            <person name="Nakayama T."/>
            <person name="Obornik M."/>
            <person name="Reyes-Prieto A."/>
            <person name="Armbrust E.V."/>
            <person name="Aves S.J."/>
            <person name="Beiko R.G."/>
            <person name="Coutinho P."/>
            <person name="Dacks J.B."/>
            <person name="Durnford D.G."/>
            <person name="Fast N.M."/>
            <person name="Green B.R."/>
            <person name="Grisdale C.J."/>
            <person name="Hempel F."/>
            <person name="Henrissat B."/>
            <person name="Hoppner M.P."/>
            <person name="Ishida K."/>
            <person name="Kim E."/>
            <person name="Koreny L."/>
            <person name="Kroth P.G."/>
            <person name="Liu Y."/>
            <person name="Malik S.B."/>
            <person name="Maier U.G."/>
            <person name="McRose D."/>
            <person name="Mock T."/>
            <person name="Neilson J.A."/>
            <person name="Onodera N.T."/>
            <person name="Poole A.M."/>
            <person name="Pritham E.J."/>
            <person name="Richards T.A."/>
            <person name="Rocap G."/>
            <person name="Roy S.W."/>
            <person name="Sarai C."/>
            <person name="Schaack S."/>
            <person name="Shirato S."/>
            <person name="Slamovits C.H."/>
            <person name="Spencer D.F."/>
            <person name="Suzuki S."/>
            <person name="Worden A.Z."/>
            <person name="Zauner S."/>
            <person name="Barry K."/>
            <person name="Bell C."/>
            <person name="Bharti A.K."/>
            <person name="Crow J.A."/>
            <person name="Grimwood J."/>
            <person name="Kramer R."/>
            <person name="Lindquist E."/>
            <person name="Lucas S."/>
            <person name="Salamov A."/>
            <person name="McFadden G.I."/>
            <person name="Lane C.E."/>
            <person name="Keeling P.J."/>
            <person name="Gray M.W."/>
            <person name="Grigoriev I.V."/>
            <person name="Archibald J.M."/>
        </authorList>
    </citation>
    <scope>NUCLEOTIDE SEQUENCE</scope>
    <source>
        <strain evidence="4 6">CCMP2712</strain>
    </source>
</reference>
<dbReference type="PaxDb" id="55529-EKX49881"/>
<keyword evidence="2" id="KW-0804">Transcription</keyword>
<dbReference type="STRING" id="905079.L1JMR7"/>
<dbReference type="PROSITE" id="PS50280">
    <property type="entry name" value="SET"/>
    <property type="match status" value="1"/>
</dbReference>
<dbReference type="Gene3D" id="2.170.270.10">
    <property type="entry name" value="SET domain"/>
    <property type="match status" value="1"/>
</dbReference>
<dbReference type="eggNOG" id="KOG1079">
    <property type="taxonomic scope" value="Eukaryota"/>
</dbReference>
<reference evidence="6" key="2">
    <citation type="submission" date="2012-11" db="EMBL/GenBank/DDBJ databases">
        <authorList>
            <person name="Kuo A."/>
            <person name="Curtis B.A."/>
            <person name="Tanifuji G."/>
            <person name="Burki F."/>
            <person name="Gruber A."/>
            <person name="Irimia M."/>
            <person name="Maruyama S."/>
            <person name="Arias M.C."/>
            <person name="Ball S.G."/>
            <person name="Gile G.H."/>
            <person name="Hirakawa Y."/>
            <person name="Hopkins J.F."/>
            <person name="Rensing S.A."/>
            <person name="Schmutz J."/>
            <person name="Symeonidi A."/>
            <person name="Elias M."/>
            <person name="Eveleigh R.J."/>
            <person name="Herman E.K."/>
            <person name="Klute M.J."/>
            <person name="Nakayama T."/>
            <person name="Obornik M."/>
            <person name="Reyes-Prieto A."/>
            <person name="Armbrust E.V."/>
            <person name="Aves S.J."/>
            <person name="Beiko R.G."/>
            <person name="Coutinho P."/>
            <person name="Dacks J.B."/>
            <person name="Durnford D.G."/>
            <person name="Fast N.M."/>
            <person name="Green B.R."/>
            <person name="Grisdale C."/>
            <person name="Hempe F."/>
            <person name="Henrissat B."/>
            <person name="Hoppner M.P."/>
            <person name="Ishida K.-I."/>
            <person name="Kim E."/>
            <person name="Koreny L."/>
            <person name="Kroth P.G."/>
            <person name="Liu Y."/>
            <person name="Malik S.-B."/>
            <person name="Maier U.G."/>
            <person name="McRose D."/>
            <person name="Mock T."/>
            <person name="Neilson J.A."/>
            <person name="Onodera N.T."/>
            <person name="Poole A.M."/>
            <person name="Pritham E.J."/>
            <person name="Richards T.A."/>
            <person name="Rocap G."/>
            <person name="Roy S.W."/>
            <person name="Sarai C."/>
            <person name="Schaack S."/>
            <person name="Shirato S."/>
            <person name="Slamovits C.H."/>
            <person name="Spencer D.F."/>
            <person name="Suzuki S."/>
            <person name="Worden A.Z."/>
            <person name="Zauner S."/>
            <person name="Barry K."/>
            <person name="Bell C."/>
            <person name="Bharti A.K."/>
            <person name="Crow J.A."/>
            <person name="Grimwood J."/>
            <person name="Kramer R."/>
            <person name="Lindquist E."/>
            <person name="Lucas S."/>
            <person name="Salamov A."/>
            <person name="McFadden G.I."/>
            <person name="Lane C.E."/>
            <person name="Keeling P.J."/>
            <person name="Gray M.W."/>
            <person name="Grigoriev I.V."/>
            <person name="Archibald J.M."/>
        </authorList>
    </citation>
    <scope>NUCLEOTIDE SEQUENCE</scope>
    <source>
        <strain evidence="6">CCMP2712</strain>
    </source>
</reference>
<dbReference type="SUPFAM" id="SSF82199">
    <property type="entry name" value="SET domain"/>
    <property type="match status" value="1"/>
</dbReference>
<dbReference type="OMA" id="QKIACHC"/>
<dbReference type="KEGG" id="gtt:GUITHDRAFT_45335"/>
<dbReference type="RefSeq" id="XP_005836861.1">
    <property type="nucleotide sequence ID" value="XM_005836804.1"/>
</dbReference>
<dbReference type="EnsemblProtists" id="EKX49881">
    <property type="protein sequence ID" value="EKX49881"/>
    <property type="gene ID" value="GUITHDRAFT_45335"/>
</dbReference>
<reference evidence="5" key="3">
    <citation type="submission" date="2016-03" db="UniProtKB">
        <authorList>
            <consortium name="EnsemblProtists"/>
        </authorList>
    </citation>
    <scope>IDENTIFICATION</scope>
</reference>
<feature type="non-terminal residue" evidence="4">
    <location>
        <position position="107"/>
    </location>
</feature>
<evidence type="ECO:0000259" key="3">
    <source>
        <dbReference type="PROSITE" id="PS50280"/>
    </source>
</evidence>
<evidence type="ECO:0000313" key="6">
    <source>
        <dbReference type="Proteomes" id="UP000011087"/>
    </source>
</evidence>
<evidence type="ECO:0000313" key="4">
    <source>
        <dbReference type="EMBL" id="EKX49881.1"/>
    </source>
</evidence>
<keyword evidence="6" id="KW-1185">Reference proteome</keyword>
<dbReference type="GO" id="GO:0005634">
    <property type="term" value="C:nucleus"/>
    <property type="evidence" value="ECO:0007669"/>
    <property type="project" value="TreeGrafter"/>
</dbReference>
<dbReference type="OrthoDB" id="6141102at2759"/>
<dbReference type="GO" id="GO:0046976">
    <property type="term" value="F:histone H3K27 methyltransferase activity"/>
    <property type="evidence" value="ECO:0007669"/>
    <property type="project" value="TreeGrafter"/>
</dbReference>
<dbReference type="AlphaFoldDB" id="L1JMR7"/>
<dbReference type="HOGENOM" id="CLU_020840_9_1_1"/>
<dbReference type="InterPro" id="IPR046341">
    <property type="entry name" value="SET_dom_sf"/>
</dbReference>
<gene>
    <name evidence="4" type="ORF">GUITHDRAFT_45335</name>
</gene>
<keyword evidence="1" id="KW-0805">Transcription regulation</keyword>
<dbReference type="InterPro" id="IPR045318">
    <property type="entry name" value="EZH1/2-like"/>
</dbReference>
<protein>
    <recommendedName>
        <fullName evidence="3">SET domain-containing protein</fullName>
    </recommendedName>
</protein>
<evidence type="ECO:0000313" key="5">
    <source>
        <dbReference type="EnsemblProtists" id="EKX49881"/>
    </source>
</evidence>
<dbReference type="InterPro" id="IPR001214">
    <property type="entry name" value="SET_dom"/>
</dbReference>
<dbReference type="Pfam" id="PF00856">
    <property type="entry name" value="SET"/>
    <property type="match status" value="1"/>
</dbReference>
<evidence type="ECO:0000256" key="1">
    <source>
        <dbReference type="ARBA" id="ARBA00023015"/>
    </source>
</evidence>
<proteinExistence type="predicted"/>
<accession>L1JMR7</accession>
<dbReference type="SMART" id="SM00317">
    <property type="entry name" value="SET"/>
    <property type="match status" value="1"/>
</dbReference>
<feature type="domain" description="SET" evidence="3">
    <location>
        <begin position="1"/>
        <end position="106"/>
    </location>
</feature>
<dbReference type="Proteomes" id="UP000011087">
    <property type="component" value="Unassembled WGS sequence"/>
</dbReference>
<dbReference type="GeneID" id="17306564"/>
<feature type="non-terminal residue" evidence="4">
    <location>
        <position position="1"/>
    </location>
</feature>
<dbReference type="PANTHER" id="PTHR45747">
    <property type="entry name" value="HISTONE-LYSINE N-METHYLTRANSFERASE E(Z)"/>
    <property type="match status" value="1"/>
</dbReference>
<organism evidence="4">
    <name type="scientific">Guillardia theta (strain CCMP2712)</name>
    <name type="common">Cryptophyte</name>
    <dbReference type="NCBI Taxonomy" id="905079"/>
    <lineage>
        <taxon>Eukaryota</taxon>
        <taxon>Cryptophyceae</taxon>
        <taxon>Pyrenomonadales</taxon>
        <taxon>Geminigeraceae</taxon>
        <taxon>Guillardia</taxon>
    </lineage>
</organism>